<accession>A0A372LS88</accession>
<organism evidence="2 3">
    <name type="scientific">Peribacillus saganii</name>
    <dbReference type="NCBI Taxonomy" id="2303992"/>
    <lineage>
        <taxon>Bacteria</taxon>
        <taxon>Bacillati</taxon>
        <taxon>Bacillota</taxon>
        <taxon>Bacilli</taxon>
        <taxon>Bacillales</taxon>
        <taxon>Bacillaceae</taxon>
        <taxon>Peribacillus</taxon>
    </lineage>
</organism>
<dbReference type="GO" id="GO:0006508">
    <property type="term" value="P:proteolysis"/>
    <property type="evidence" value="ECO:0007669"/>
    <property type="project" value="UniProtKB-KW"/>
</dbReference>
<proteinExistence type="predicted"/>
<evidence type="ECO:0000256" key="1">
    <source>
        <dbReference type="SAM" id="Phobius"/>
    </source>
</evidence>
<protein>
    <submittedName>
        <fullName evidence="2">CPBP family intramembrane metalloprotease</fullName>
    </submittedName>
</protein>
<evidence type="ECO:0000313" key="2">
    <source>
        <dbReference type="EMBL" id="RFU70414.1"/>
    </source>
</evidence>
<dbReference type="AlphaFoldDB" id="A0A372LS88"/>
<keyword evidence="2" id="KW-0482">Metalloprotease</keyword>
<sequence length="54" mass="5964">MSSGFTLPISLVFAISGLLYAILMIKAKSFVPALILHFFNNLLLTWSGIIFLGY</sequence>
<reference evidence="2 3" key="1">
    <citation type="submission" date="2018-08" db="EMBL/GenBank/DDBJ databases">
        <title>Bacillus chawlae sp. nov., Bacillus glennii sp. nov., and Bacillus saganii sp. nov. Isolated from the Vehicle Assembly Building at Kennedy Space Center where the Viking Spacecraft were Assembled.</title>
        <authorList>
            <person name="Seuylemezian A."/>
            <person name="Vaishampayan P."/>
        </authorList>
    </citation>
    <scope>NUCLEOTIDE SEQUENCE [LARGE SCALE GENOMIC DNA]</scope>
    <source>
        <strain evidence="2 3">V47-23a</strain>
    </source>
</reference>
<evidence type="ECO:0000313" key="3">
    <source>
        <dbReference type="Proteomes" id="UP000264541"/>
    </source>
</evidence>
<keyword evidence="1" id="KW-0812">Transmembrane</keyword>
<gene>
    <name evidence="2" type="ORF">D0469_07445</name>
</gene>
<dbReference type="GO" id="GO:0008237">
    <property type="term" value="F:metallopeptidase activity"/>
    <property type="evidence" value="ECO:0007669"/>
    <property type="project" value="UniProtKB-KW"/>
</dbReference>
<comment type="caution">
    <text evidence="2">The sequence shown here is derived from an EMBL/GenBank/DDBJ whole genome shotgun (WGS) entry which is preliminary data.</text>
</comment>
<keyword evidence="2" id="KW-0645">Protease</keyword>
<feature type="transmembrane region" description="Helical" evidence="1">
    <location>
        <begin position="6"/>
        <end position="23"/>
    </location>
</feature>
<dbReference type="Proteomes" id="UP000264541">
    <property type="component" value="Unassembled WGS sequence"/>
</dbReference>
<dbReference type="EMBL" id="QVTE01000016">
    <property type="protein sequence ID" value="RFU70414.1"/>
    <property type="molecule type" value="Genomic_DNA"/>
</dbReference>
<name>A0A372LS88_9BACI</name>
<keyword evidence="1" id="KW-0472">Membrane</keyword>
<keyword evidence="1" id="KW-1133">Transmembrane helix</keyword>
<keyword evidence="2" id="KW-0378">Hydrolase</keyword>
<keyword evidence="3" id="KW-1185">Reference proteome</keyword>
<feature type="transmembrane region" description="Helical" evidence="1">
    <location>
        <begin position="30"/>
        <end position="52"/>
    </location>
</feature>